<proteinExistence type="predicted"/>
<dbReference type="PANTHER" id="PTHR39452">
    <property type="entry name" value="CHEY-P PHOSPHATASE CHEX"/>
    <property type="match status" value="1"/>
</dbReference>
<evidence type="ECO:0000313" key="3">
    <source>
        <dbReference type="EMBL" id="HEN42513.1"/>
    </source>
</evidence>
<sequence>MPLSFTIGGTTLAEAELAAHMVAAVKNIFSTMVFIDDITDSYPLDKPVSHFTCSISAMVGLGGDCSGMVGVHIPAELAREVTASMLGMELDELEGDGDVNDAMGELANMLAGEIKMEFSSRGMSVCLSTPSVISGKEYSVEVVSSGAAVVVPFNRGEHRFLTTLQLEAG</sequence>
<evidence type="ECO:0000256" key="1">
    <source>
        <dbReference type="ARBA" id="ARBA00022500"/>
    </source>
</evidence>
<dbReference type="SUPFAM" id="SSF103039">
    <property type="entry name" value="CheC-like"/>
    <property type="match status" value="1"/>
</dbReference>
<dbReference type="InterPro" id="IPR038756">
    <property type="entry name" value="CheX-like"/>
</dbReference>
<dbReference type="GO" id="GO:0006935">
    <property type="term" value="P:chemotaxis"/>
    <property type="evidence" value="ECO:0007669"/>
    <property type="project" value="UniProtKB-KW"/>
</dbReference>
<evidence type="ECO:0000259" key="2">
    <source>
        <dbReference type="Pfam" id="PF13690"/>
    </source>
</evidence>
<keyword evidence="1" id="KW-0145">Chemotaxis</keyword>
<comment type="caution">
    <text evidence="3">The sequence shown here is derived from an EMBL/GenBank/DDBJ whole genome shotgun (WGS) entry which is preliminary data.</text>
</comment>
<name>A0A831U4Y6_GEOME</name>
<protein>
    <submittedName>
        <fullName evidence="3">Chemotaxis protein CheX</fullName>
    </submittedName>
</protein>
<organism evidence="3">
    <name type="scientific">Geobacter metallireducens</name>
    <dbReference type="NCBI Taxonomy" id="28232"/>
    <lineage>
        <taxon>Bacteria</taxon>
        <taxon>Pseudomonadati</taxon>
        <taxon>Thermodesulfobacteriota</taxon>
        <taxon>Desulfuromonadia</taxon>
        <taxon>Geobacterales</taxon>
        <taxon>Geobacteraceae</taxon>
        <taxon>Geobacter</taxon>
    </lineage>
</organism>
<dbReference type="PANTHER" id="PTHR39452:SF1">
    <property type="entry name" value="CHEY-P PHOSPHATASE CHEX"/>
    <property type="match status" value="1"/>
</dbReference>
<accession>A0A831U4Y6</accession>
<dbReference type="AlphaFoldDB" id="A0A831U4Y6"/>
<dbReference type="Gene3D" id="3.40.1550.10">
    <property type="entry name" value="CheC-like"/>
    <property type="match status" value="1"/>
</dbReference>
<dbReference type="InterPro" id="IPR028051">
    <property type="entry name" value="CheX-like_dom"/>
</dbReference>
<dbReference type="EMBL" id="DSOV01000041">
    <property type="protein sequence ID" value="HEN42513.1"/>
    <property type="molecule type" value="Genomic_DNA"/>
</dbReference>
<feature type="domain" description="Chemotaxis phosphatase CheX-like" evidence="2">
    <location>
        <begin position="55"/>
        <end position="154"/>
    </location>
</feature>
<dbReference type="CDD" id="cd17906">
    <property type="entry name" value="CheX"/>
    <property type="match status" value="1"/>
</dbReference>
<dbReference type="Pfam" id="PF13690">
    <property type="entry name" value="CheX"/>
    <property type="match status" value="1"/>
</dbReference>
<reference evidence="3" key="1">
    <citation type="journal article" date="2020" name="mSystems">
        <title>Genome- and Community-Level Interaction Insights into Carbon Utilization and Element Cycling Functions of Hydrothermarchaeota in Hydrothermal Sediment.</title>
        <authorList>
            <person name="Zhou Z."/>
            <person name="Liu Y."/>
            <person name="Xu W."/>
            <person name="Pan J."/>
            <person name="Luo Z.H."/>
            <person name="Li M."/>
        </authorList>
    </citation>
    <scope>NUCLEOTIDE SEQUENCE [LARGE SCALE GENOMIC DNA]</scope>
    <source>
        <strain evidence="3">SpSt-349</strain>
    </source>
</reference>
<gene>
    <name evidence="3" type="ORF">ENQ87_09070</name>
</gene>
<dbReference type="InterPro" id="IPR028976">
    <property type="entry name" value="CheC-like_sf"/>
</dbReference>